<comment type="similarity">
    <text evidence="1">Belongs to the type-B carboxylesterase/lipase family.</text>
</comment>
<protein>
    <recommendedName>
        <fullName evidence="4">Carboxylesterase type B domain-containing protein</fullName>
    </recommendedName>
</protein>
<dbReference type="PROSITE" id="PS00941">
    <property type="entry name" value="CARBOXYLESTERASE_B_2"/>
    <property type="match status" value="1"/>
</dbReference>
<name>A0A2G8SMY4_9APHY</name>
<dbReference type="PANTHER" id="PTHR43918">
    <property type="entry name" value="ACETYLCHOLINESTERASE"/>
    <property type="match status" value="1"/>
</dbReference>
<gene>
    <name evidence="5" type="ORF">GSI_02926</name>
</gene>
<evidence type="ECO:0000313" key="5">
    <source>
        <dbReference type="EMBL" id="PIL35137.1"/>
    </source>
</evidence>
<evidence type="ECO:0000256" key="3">
    <source>
        <dbReference type="SAM" id="SignalP"/>
    </source>
</evidence>
<dbReference type="Proteomes" id="UP000230002">
    <property type="component" value="Unassembled WGS sequence"/>
</dbReference>
<evidence type="ECO:0000259" key="4">
    <source>
        <dbReference type="Pfam" id="PF00135"/>
    </source>
</evidence>
<reference evidence="5 6" key="1">
    <citation type="journal article" date="2015" name="Sci. Rep.">
        <title>Chromosome-level genome map provides insights into diverse defense mechanisms in the medicinal fungus Ganoderma sinense.</title>
        <authorList>
            <person name="Zhu Y."/>
            <person name="Xu J."/>
            <person name="Sun C."/>
            <person name="Zhou S."/>
            <person name="Xu H."/>
            <person name="Nelson D.R."/>
            <person name="Qian J."/>
            <person name="Song J."/>
            <person name="Luo H."/>
            <person name="Xiang L."/>
            <person name="Li Y."/>
            <person name="Xu Z."/>
            <person name="Ji A."/>
            <person name="Wang L."/>
            <person name="Lu S."/>
            <person name="Hayward A."/>
            <person name="Sun W."/>
            <person name="Li X."/>
            <person name="Schwartz D.C."/>
            <person name="Wang Y."/>
            <person name="Chen S."/>
        </authorList>
    </citation>
    <scope>NUCLEOTIDE SEQUENCE [LARGE SCALE GENOMIC DNA]</scope>
    <source>
        <strain evidence="5 6">ZZ0214-1</strain>
    </source>
</reference>
<evidence type="ECO:0000313" key="6">
    <source>
        <dbReference type="Proteomes" id="UP000230002"/>
    </source>
</evidence>
<feature type="domain" description="Carboxylesterase type B" evidence="4">
    <location>
        <begin position="35"/>
        <end position="150"/>
    </location>
</feature>
<keyword evidence="3" id="KW-0732">Signal</keyword>
<dbReference type="Pfam" id="PF00135">
    <property type="entry name" value="COesterase"/>
    <property type="match status" value="2"/>
</dbReference>
<dbReference type="InterPro" id="IPR050654">
    <property type="entry name" value="AChE-related_enzymes"/>
</dbReference>
<sequence>MILKRCPAVFSLSLFLWGVSATTGPAPAKRLDLFPTVQLDNGTFAGTSDGTVDKYLGIPYVKPPTGDLRFRLPAPNDPYNGSHQVLAYEPSCPQLSSALTPNVYKLPLTTILFVLTKWNKAVTTQDEDCLTINVLAPTGTKPDAKLPVAVRSVKLGEPIIYASLNYRLHGFGFLSSKEVKDAGDSISSPHAERAALRWVQKYIAVFGGDPKKVTMISKASNPYSPPSNY</sequence>
<accession>A0A2G8SMY4</accession>
<dbReference type="STRING" id="1077348.A0A2G8SMY4"/>
<dbReference type="Gene3D" id="3.40.50.1820">
    <property type="entry name" value="alpha/beta hydrolase"/>
    <property type="match status" value="1"/>
</dbReference>
<organism evidence="5 6">
    <name type="scientific">Ganoderma sinense ZZ0214-1</name>
    <dbReference type="NCBI Taxonomy" id="1077348"/>
    <lineage>
        <taxon>Eukaryota</taxon>
        <taxon>Fungi</taxon>
        <taxon>Dikarya</taxon>
        <taxon>Basidiomycota</taxon>
        <taxon>Agaricomycotina</taxon>
        <taxon>Agaricomycetes</taxon>
        <taxon>Polyporales</taxon>
        <taxon>Polyporaceae</taxon>
        <taxon>Ganoderma</taxon>
    </lineage>
</organism>
<keyword evidence="6" id="KW-1185">Reference proteome</keyword>
<dbReference type="InterPro" id="IPR019819">
    <property type="entry name" value="Carboxylesterase_B_CS"/>
</dbReference>
<dbReference type="AlphaFoldDB" id="A0A2G8SMY4"/>
<dbReference type="PANTHER" id="PTHR43918:SF4">
    <property type="entry name" value="CARBOXYLIC ESTER HYDROLASE"/>
    <property type="match status" value="1"/>
</dbReference>
<dbReference type="InterPro" id="IPR002018">
    <property type="entry name" value="CarbesteraseB"/>
</dbReference>
<dbReference type="InterPro" id="IPR029058">
    <property type="entry name" value="AB_hydrolase_fold"/>
</dbReference>
<comment type="caution">
    <text evidence="5">The sequence shown here is derived from an EMBL/GenBank/DDBJ whole genome shotgun (WGS) entry which is preliminary data.</text>
</comment>
<dbReference type="SUPFAM" id="SSF53474">
    <property type="entry name" value="alpha/beta-Hydrolases"/>
    <property type="match status" value="1"/>
</dbReference>
<dbReference type="EMBL" id="AYKW01000004">
    <property type="protein sequence ID" value="PIL35137.1"/>
    <property type="molecule type" value="Genomic_DNA"/>
</dbReference>
<proteinExistence type="inferred from homology"/>
<evidence type="ECO:0000256" key="2">
    <source>
        <dbReference type="ARBA" id="ARBA00022801"/>
    </source>
</evidence>
<feature type="chain" id="PRO_5013863143" description="Carboxylesterase type B domain-containing protein" evidence="3">
    <location>
        <begin position="22"/>
        <end position="229"/>
    </location>
</feature>
<dbReference type="GO" id="GO:0052689">
    <property type="term" value="F:carboxylic ester hydrolase activity"/>
    <property type="evidence" value="ECO:0007669"/>
    <property type="project" value="TreeGrafter"/>
</dbReference>
<evidence type="ECO:0000256" key="1">
    <source>
        <dbReference type="ARBA" id="ARBA00005964"/>
    </source>
</evidence>
<keyword evidence="2" id="KW-0378">Hydrolase</keyword>
<feature type="signal peptide" evidence="3">
    <location>
        <begin position="1"/>
        <end position="21"/>
    </location>
</feature>
<feature type="domain" description="Carboxylesterase type B" evidence="4">
    <location>
        <begin position="159"/>
        <end position="217"/>
    </location>
</feature>
<dbReference type="OrthoDB" id="3045817at2759"/>